<dbReference type="AlphaFoldDB" id="A0A8F6TY98"/>
<name>A0A8F6TY98_9RHOB</name>
<gene>
    <name evidence="1" type="ORF">KYE46_01320</name>
</gene>
<dbReference type="KEGG" id="gce:KYE46_01320"/>
<keyword evidence="2" id="KW-1185">Reference proteome</keyword>
<organism evidence="1 2">
    <name type="scientific">Gymnodinialimonas ceratoperidinii</name>
    <dbReference type="NCBI Taxonomy" id="2856823"/>
    <lineage>
        <taxon>Bacteria</taxon>
        <taxon>Pseudomonadati</taxon>
        <taxon>Pseudomonadota</taxon>
        <taxon>Alphaproteobacteria</taxon>
        <taxon>Rhodobacterales</taxon>
        <taxon>Paracoccaceae</taxon>
        <taxon>Gymnodinialimonas</taxon>
    </lineage>
</organism>
<proteinExistence type="predicted"/>
<reference evidence="1 2" key="1">
    <citation type="submission" date="2021-07" db="EMBL/GenBank/DDBJ databases">
        <title>A novel Jannaschia species isolated from marine dinoflagellate Ceratoperidinium margalefii.</title>
        <authorList>
            <person name="Jiang Y."/>
            <person name="Li Z."/>
        </authorList>
    </citation>
    <scope>NUCLEOTIDE SEQUENCE [LARGE SCALE GENOMIC DNA]</scope>
    <source>
        <strain evidence="1 2">J12C1-MA-4</strain>
    </source>
</reference>
<dbReference type="Proteomes" id="UP000825009">
    <property type="component" value="Chromosome"/>
</dbReference>
<evidence type="ECO:0000313" key="2">
    <source>
        <dbReference type="Proteomes" id="UP000825009"/>
    </source>
</evidence>
<evidence type="ECO:0000313" key="1">
    <source>
        <dbReference type="EMBL" id="QXT39932.1"/>
    </source>
</evidence>
<dbReference type="RefSeq" id="WP_219002934.1">
    <property type="nucleotide sequence ID" value="NZ_CP079194.1"/>
</dbReference>
<sequence>MPISERLCLSGVMALVMALAGCVDGLSLGGALNDAPREVQVTSDAVTITGPRGFCVDPTATRNSNDTSFVLLGNCAAISGSARARQPDVPAVLTAAISAPSSGASLTANLEALEVFFLTEDGRALLSRSGDAASVQILDTRIEQDMFLIHARDSSAGDVVGVASDYWRAYMEIGARLASLSVLALEDAEVSDMQALATLTRFAAAVQAANPTPDAAEEPQGAGEELTTPFRRGLFQRIFQ</sequence>
<dbReference type="EMBL" id="CP079194">
    <property type="protein sequence ID" value="QXT39932.1"/>
    <property type="molecule type" value="Genomic_DNA"/>
</dbReference>
<dbReference type="PROSITE" id="PS51257">
    <property type="entry name" value="PROKAR_LIPOPROTEIN"/>
    <property type="match status" value="1"/>
</dbReference>
<protein>
    <submittedName>
        <fullName evidence="1">Uncharacterized protein</fullName>
    </submittedName>
</protein>
<accession>A0A8F6TY98</accession>